<dbReference type="OrthoDB" id="9766390at2"/>
<dbReference type="Proteomes" id="UP000198519">
    <property type="component" value="Unassembled WGS sequence"/>
</dbReference>
<feature type="domain" description="AsmA" evidence="3">
    <location>
        <begin position="2"/>
        <end position="609"/>
    </location>
</feature>
<gene>
    <name evidence="4" type="ORF">SAMN04487963_3664</name>
</gene>
<dbReference type="PANTHER" id="PTHR30441">
    <property type="entry name" value="DUF748 DOMAIN-CONTAINING PROTEIN"/>
    <property type="match status" value="1"/>
</dbReference>
<accession>A0A1I4TMA3</accession>
<feature type="region of interest" description="Disordered" evidence="1">
    <location>
        <begin position="131"/>
        <end position="161"/>
    </location>
</feature>
<evidence type="ECO:0000256" key="2">
    <source>
        <dbReference type="SAM" id="Phobius"/>
    </source>
</evidence>
<keyword evidence="2" id="KW-0812">Transmembrane</keyword>
<keyword evidence="5" id="KW-1185">Reference proteome</keyword>
<reference evidence="5" key="1">
    <citation type="submission" date="2016-10" db="EMBL/GenBank/DDBJ databases">
        <authorList>
            <person name="Varghese N."/>
            <person name="Submissions S."/>
        </authorList>
    </citation>
    <scope>NUCLEOTIDE SEQUENCE [LARGE SCALE GENOMIC DNA]</scope>
    <source>
        <strain evidence="5">CGMCC 1.7061</strain>
    </source>
</reference>
<feature type="region of interest" description="Disordered" evidence="1">
    <location>
        <begin position="396"/>
        <end position="424"/>
    </location>
</feature>
<evidence type="ECO:0000256" key="1">
    <source>
        <dbReference type="SAM" id="MobiDB-lite"/>
    </source>
</evidence>
<feature type="compositionally biased region" description="Low complexity" evidence="1">
    <location>
        <begin position="404"/>
        <end position="424"/>
    </location>
</feature>
<dbReference type="GO" id="GO:0005886">
    <property type="term" value="C:plasma membrane"/>
    <property type="evidence" value="ECO:0007669"/>
    <property type="project" value="TreeGrafter"/>
</dbReference>
<evidence type="ECO:0000313" key="5">
    <source>
        <dbReference type="Proteomes" id="UP000198519"/>
    </source>
</evidence>
<sequence length="741" mass="78634">MKAVRYLVIAMVAVIVLIAVAIAIAVAVIDPNHYKPQIEKAVEDATNLDLVLDGDIGWSFIPLGLELNSVEATLDGERFVKLDQLVAQVGLLSLIRMSPQVDTFVLDGLDARLVVDADGNANWDRIVPQGEKAQESEAAPATEAPATAPETVATEEGEAPSPLNFNVEHVQISNAQIHYDDQSSGQSIVLEGVTLNASDITLGQTFPFELAFRVATAKPQFSVDGSLRANVMANEALNQFALQDINGRFDMGGEPFGGKNVLAQVSGSAAADLENESANLENLELSLADLKLSSNLNVKGFGDAPQLSGNLRIDAFSLKKLLAALGQQPIETSDPDVLQAIAFATAINGPAGKVSLDNITLQLDDTNFSGNGSYTLDNGAVALTLQGTALNVDRYLPPAEEGDTTAADAAEPAAPADPAGANTAESDLLPLDALRTLALNIQLGLEELVASNLTITELNTAISANNGLLKLDDLSGKMYQGEFDATATLDARTNNPKWALTSDVAGIQVQPLLMNLAEVDMLTGGANLDLNITTMGNRMSALRNNAGGEIKVSLAEGQFTRMNLTRMACQGIALANQESLAAEGWGTTTEFNDLHAVLKIDGNTLTNTDLVAALAGMKLEGDGTVDLSASELDYEAGLRIVGEIHRDPACRVTEYVENVVIPLECRGSFDEDPAGLCSFDGSRFRDTLKDIAANAARAKAEEEIDRARERAEEKVTEELERHLDSESADQVRDALRGLFGQ</sequence>
<name>A0A1I4TMA3_9GAMM</name>
<proteinExistence type="predicted"/>
<evidence type="ECO:0000259" key="3">
    <source>
        <dbReference type="Pfam" id="PF05170"/>
    </source>
</evidence>
<dbReference type="RefSeq" id="WP_092026648.1">
    <property type="nucleotide sequence ID" value="NZ_FOUE01000008.1"/>
</dbReference>
<dbReference type="AlphaFoldDB" id="A0A1I4TMA3"/>
<dbReference type="InterPro" id="IPR007844">
    <property type="entry name" value="AsmA"/>
</dbReference>
<dbReference type="InterPro" id="IPR052894">
    <property type="entry name" value="AsmA-related"/>
</dbReference>
<dbReference type="Pfam" id="PF05170">
    <property type="entry name" value="AsmA"/>
    <property type="match status" value="1"/>
</dbReference>
<feature type="transmembrane region" description="Helical" evidence="2">
    <location>
        <begin position="7"/>
        <end position="29"/>
    </location>
</feature>
<keyword evidence="2" id="KW-1133">Transmembrane helix</keyword>
<feature type="compositionally biased region" description="Low complexity" evidence="1">
    <location>
        <begin position="136"/>
        <end position="152"/>
    </location>
</feature>
<feature type="region of interest" description="Disordered" evidence="1">
    <location>
        <begin position="703"/>
        <end position="728"/>
    </location>
</feature>
<dbReference type="EMBL" id="FOUE01000008">
    <property type="protein sequence ID" value="SFM77785.1"/>
    <property type="molecule type" value="Genomic_DNA"/>
</dbReference>
<dbReference type="PANTHER" id="PTHR30441:SF4">
    <property type="entry name" value="PROTEIN ASMA"/>
    <property type="match status" value="1"/>
</dbReference>
<dbReference type="GO" id="GO:0090313">
    <property type="term" value="P:regulation of protein targeting to membrane"/>
    <property type="evidence" value="ECO:0007669"/>
    <property type="project" value="TreeGrafter"/>
</dbReference>
<evidence type="ECO:0000313" key="4">
    <source>
        <dbReference type="EMBL" id="SFM77785.1"/>
    </source>
</evidence>
<organism evidence="4 5">
    <name type="scientific">Marinobacter zhejiangensis</name>
    <dbReference type="NCBI Taxonomy" id="488535"/>
    <lineage>
        <taxon>Bacteria</taxon>
        <taxon>Pseudomonadati</taxon>
        <taxon>Pseudomonadota</taxon>
        <taxon>Gammaproteobacteria</taxon>
        <taxon>Pseudomonadales</taxon>
        <taxon>Marinobacteraceae</taxon>
        <taxon>Marinobacter</taxon>
    </lineage>
</organism>
<keyword evidence="2" id="KW-0472">Membrane</keyword>
<dbReference type="STRING" id="488535.SAMN04487963_3664"/>
<protein>
    <submittedName>
        <fullName evidence="4">AsmA protein</fullName>
    </submittedName>
</protein>